<dbReference type="GO" id="GO:0005886">
    <property type="term" value="C:plasma membrane"/>
    <property type="evidence" value="ECO:0007669"/>
    <property type="project" value="TreeGrafter"/>
</dbReference>
<reference evidence="10" key="3">
    <citation type="journal article" date="2014" name="Nature">
        <title>Elephant shark genome provides unique insights into gnathostome evolution.</title>
        <authorList>
            <consortium name="International Elephant Shark Genome Sequencing Consortium"/>
            <person name="Venkatesh B."/>
            <person name="Lee A.P."/>
            <person name="Ravi V."/>
            <person name="Maurya A.K."/>
            <person name="Lian M.M."/>
            <person name="Swann J.B."/>
            <person name="Ohta Y."/>
            <person name="Flajnik M.F."/>
            <person name="Sutoh Y."/>
            <person name="Kasahara M."/>
            <person name="Hoon S."/>
            <person name="Gangu V."/>
            <person name="Roy S.W."/>
            <person name="Irimia M."/>
            <person name="Korzh V."/>
            <person name="Kondrychyn I."/>
            <person name="Lim Z.W."/>
            <person name="Tay B.H."/>
            <person name="Tohari S."/>
            <person name="Kong K.W."/>
            <person name="Ho S."/>
            <person name="Lorente-Galdos B."/>
            <person name="Quilez J."/>
            <person name="Marques-Bonet T."/>
            <person name="Raney B.J."/>
            <person name="Ingham P.W."/>
            <person name="Tay A."/>
            <person name="Hillier L.W."/>
            <person name="Minx P."/>
            <person name="Boehm T."/>
            <person name="Wilson R.K."/>
            <person name="Brenner S."/>
            <person name="Warren W.C."/>
        </authorList>
    </citation>
    <scope>NUCLEOTIDE SEQUENCE [LARGE SCALE GENOMIC DNA]</scope>
</reference>
<evidence type="ECO:0000313" key="10">
    <source>
        <dbReference type="Proteomes" id="UP000314986"/>
    </source>
</evidence>
<comment type="subcellular location">
    <subcellularLocation>
        <location evidence="1">Membrane</location>
        <topology evidence="1">Multi-pass membrane protein</topology>
    </subcellularLocation>
</comment>
<keyword evidence="6" id="KW-0472">Membrane</keyword>
<dbReference type="AlphaFoldDB" id="A0A4W3IES1"/>
<evidence type="ECO:0000256" key="5">
    <source>
        <dbReference type="ARBA" id="ARBA00022989"/>
    </source>
</evidence>
<keyword evidence="3" id="KW-0812">Transmembrane</keyword>
<dbReference type="Ensembl" id="ENSCMIT00000026408.1">
    <property type="protein sequence ID" value="ENSCMIP00000025981.1"/>
    <property type="gene ID" value="ENSCMIG00000011403.1"/>
</dbReference>
<keyword evidence="5" id="KW-1133">Transmembrane helix</keyword>
<evidence type="ECO:0000256" key="2">
    <source>
        <dbReference type="ARBA" id="ARBA00006618"/>
    </source>
</evidence>
<dbReference type="GO" id="GO:0051033">
    <property type="term" value="F:RNA transmembrane transporter activity"/>
    <property type="evidence" value="ECO:0007669"/>
    <property type="project" value="TreeGrafter"/>
</dbReference>
<dbReference type="InterPro" id="IPR025958">
    <property type="entry name" value="SID1_TM_fam"/>
</dbReference>
<evidence type="ECO:0000256" key="3">
    <source>
        <dbReference type="ARBA" id="ARBA00022692"/>
    </source>
</evidence>
<evidence type="ECO:0000256" key="1">
    <source>
        <dbReference type="ARBA" id="ARBA00004141"/>
    </source>
</evidence>
<sequence length="191" mass="21785">MGSDRGGGGKVWSRRGCGGLGMLLLHWLCALLLPRSGCCLDVRWSPGSPVPSPGAEFDRLYTGYVSREVEEIYSFNYTTWPRQAGAVRVFVNTSSDDLQFPVLFVVRQQKSILSWQIPLILRGLYQRIYTYQEVSRILCPMKPLNEKEPQPHYMFVDVASLAPYNIHYELLVSRVHHFSIETSEMFSFTAT</sequence>
<feature type="signal peptide" evidence="8">
    <location>
        <begin position="1"/>
        <end position="39"/>
    </location>
</feature>
<name>A0A4W3IES1_CALMI</name>
<dbReference type="OMA" id="IHYELLV"/>
<feature type="chain" id="PRO_5021314287" evidence="8">
    <location>
        <begin position="40"/>
        <end position="191"/>
    </location>
</feature>
<dbReference type="Proteomes" id="UP000314986">
    <property type="component" value="Unassembled WGS sequence"/>
</dbReference>
<dbReference type="STRING" id="7868.ENSCMIP00000025981"/>
<protein>
    <submittedName>
        <fullName evidence="9">Uncharacterized protein</fullName>
    </submittedName>
</protein>
<reference evidence="10" key="1">
    <citation type="journal article" date="2006" name="Science">
        <title>Ancient noncoding elements conserved in the human genome.</title>
        <authorList>
            <person name="Venkatesh B."/>
            <person name="Kirkness E.F."/>
            <person name="Loh Y.H."/>
            <person name="Halpern A.L."/>
            <person name="Lee A.P."/>
            <person name="Johnson J."/>
            <person name="Dandona N."/>
            <person name="Viswanathan L.D."/>
            <person name="Tay A."/>
            <person name="Venter J.C."/>
            <person name="Strausberg R.L."/>
            <person name="Brenner S."/>
        </authorList>
    </citation>
    <scope>NUCLEOTIDE SEQUENCE [LARGE SCALE GENOMIC DNA]</scope>
</reference>
<dbReference type="GO" id="GO:0005764">
    <property type="term" value="C:lysosome"/>
    <property type="evidence" value="ECO:0007669"/>
    <property type="project" value="TreeGrafter"/>
</dbReference>
<dbReference type="GO" id="GO:0003725">
    <property type="term" value="F:double-stranded RNA binding"/>
    <property type="evidence" value="ECO:0007669"/>
    <property type="project" value="TreeGrafter"/>
</dbReference>
<dbReference type="GeneTree" id="ENSGT00390000010091"/>
<evidence type="ECO:0000256" key="6">
    <source>
        <dbReference type="ARBA" id="ARBA00023136"/>
    </source>
</evidence>
<dbReference type="PANTHER" id="PTHR12185">
    <property type="entry name" value="SID1 TRANSMEMBRANE FAMILY MEMEBER"/>
    <property type="match status" value="1"/>
</dbReference>
<reference evidence="9" key="4">
    <citation type="submission" date="2025-08" db="UniProtKB">
        <authorList>
            <consortium name="Ensembl"/>
        </authorList>
    </citation>
    <scope>IDENTIFICATION</scope>
</reference>
<keyword evidence="4 8" id="KW-0732">Signal</keyword>
<reference evidence="9" key="5">
    <citation type="submission" date="2025-09" db="UniProtKB">
        <authorList>
            <consortium name="Ensembl"/>
        </authorList>
    </citation>
    <scope>IDENTIFICATION</scope>
</reference>
<evidence type="ECO:0000256" key="7">
    <source>
        <dbReference type="ARBA" id="ARBA00023180"/>
    </source>
</evidence>
<organism evidence="9 10">
    <name type="scientific">Callorhinchus milii</name>
    <name type="common">Ghost shark</name>
    <dbReference type="NCBI Taxonomy" id="7868"/>
    <lineage>
        <taxon>Eukaryota</taxon>
        <taxon>Metazoa</taxon>
        <taxon>Chordata</taxon>
        <taxon>Craniata</taxon>
        <taxon>Vertebrata</taxon>
        <taxon>Chondrichthyes</taxon>
        <taxon>Holocephali</taxon>
        <taxon>Chimaeriformes</taxon>
        <taxon>Callorhinchidae</taxon>
        <taxon>Callorhinchus</taxon>
    </lineage>
</organism>
<dbReference type="InParanoid" id="A0A4W3IES1"/>
<evidence type="ECO:0000256" key="4">
    <source>
        <dbReference type="ARBA" id="ARBA00022729"/>
    </source>
</evidence>
<accession>A0A4W3IES1</accession>
<proteinExistence type="inferred from homology"/>
<evidence type="ECO:0000313" key="9">
    <source>
        <dbReference type="Ensembl" id="ENSCMIP00000025981.1"/>
    </source>
</evidence>
<dbReference type="PANTHER" id="PTHR12185:SF15">
    <property type="entry name" value="SID1 TRANSMEMBRANE FAMILY MEMBER 1"/>
    <property type="match status" value="1"/>
</dbReference>
<evidence type="ECO:0000256" key="8">
    <source>
        <dbReference type="SAM" id="SignalP"/>
    </source>
</evidence>
<keyword evidence="10" id="KW-1185">Reference proteome</keyword>
<reference evidence="10" key="2">
    <citation type="journal article" date="2007" name="PLoS Biol.">
        <title>Survey sequencing and comparative analysis of the elephant shark (Callorhinchus milii) genome.</title>
        <authorList>
            <person name="Venkatesh B."/>
            <person name="Kirkness E.F."/>
            <person name="Loh Y.H."/>
            <person name="Halpern A.L."/>
            <person name="Lee A.P."/>
            <person name="Johnson J."/>
            <person name="Dandona N."/>
            <person name="Viswanathan L.D."/>
            <person name="Tay A."/>
            <person name="Venter J.C."/>
            <person name="Strausberg R.L."/>
            <person name="Brenner S."/>
        </authorList>
    </citation>
    <scope>NUCLEOTIDE SEQUENCE [LARGE SCALE GENOMIC DNA]</scope>
</reference>
<keyword evidence="7" id="KW-0325">Glycoprotein</keyword>
<comment type="similarity">
    <text evidence="2">Belongs to the SID1 family.</text>
</comment>